<gene>
    <name evidence="1" type="ORF">CC85DRAFT_282858</name>
</gene>
<keyword evidence="2" id="KW-1185">Reference proteome</keyword>
<dbReference type="EMBL" id="KQ087182">
    <property type="protein sequence ID" value="KLT45370.1"/>
    <property type="molecule type" value="Genomic_DNA"/>
</dbReference>
<evidence type="ECO:0000313" key="1">
    <source>
        <dbReference type="EMBL" id="KLT45370.1"/>
    </source>
</evidence>
<evidence type="ECO:0000313" key="2">
    <source>
        <dbReference type="Proteomes" id="UP000053611"/>
    </source>
</evidence>
<dbReference type="GeneID" id="28982738"/>
<reference evidence="1 2" key="1">
    <citation type="submission" date="2015-03" db="EMBL/GenBank/DDBJ databases">
        <title>Genomics and transcriptomics of the oil-accumulating basidiomycete yeast T. oleaginosus allow insights into substrate utilization and the diverse evolutionary trajectories of mating systems in fungi.</title>
        <authorList>
            <consortium name="DOE Joint Genome Institute"/>
            <person name="Kourist R."/>
            <person name="Kracht O."/>
            <person name="Bracharz F."/>
            <person name="Lipzen A."/>
            <person name="Nolan M."/>
            <person name="Ohm R."/>
            <person name="Grigoriev I."/>
            <person name="Sun S."/>
            <person name="Heitman J."/>
            <person name="Bruck T."/>
            <person name="Nowrousian M."/>
        </authorList>
    </citation>
    <scope>NUCLEOTIDE SEQUENCE [LARGE SCALE GENOMIC DNA]</scope>
    <source>
        <strain evidence="1 2">IBC0246</strain>
    </source>
</reference>
<dbReference type="AlphaFoldDB" id="A0A0J0XW96"/>
<sequence>MERARPPIPRDNPRRTRVFPEYTQLRTTADRPPFRLPPAPRTGVALGVLAASYSQSLPGQRSCLFFVLCLFTREHAAKVP</sequence>
<accession>A0A0J0XW96</accession>
<dbReference type="Proteomes" id="UP000053611">
    <property type="component" value="Unassembled WGS sequence"/>
</dbReference>
<organism evidence="1 2">
    <name type="scientific">Cutaneotrichosporon oleaginosum</name>
    <dbReference type="NCBI Taxonomy" id="879819"/>
    <lineage>
        <taxon>Eukaryota</taxon>
        <taxon>Fungi</taxon>
        <taxon>Dikarya</taxon>
        <taxon>Basidiomycota</taxon>
        <taxon>Agaricomycotina</taxon>
        <taxon>Tremellomycetes</taxon>
        <taxon>Trichosporonales</taxon>
        <taxon>Trichosporonaceae</taxon>
        <taxon>Cutaneotrichosporon</taxon>
    </lineage>
</organism>
<name>A0A0J0XW96_9TREE</name>
<proteinExistence type="predicted"/>
<dbReference type="RefSeq" id="XP_018281861.1">
    <property type="nucleotide sequence ID" value="XM_018422135.1"/>
</dbReference>
<protein>
    <submittedName>
        <fullName evidence="1">Uncharacterized protein</fullName>
    </submittedName>
</protein>